<dbReference type="GO" id="GO:0140359">
    <property type="term" value="F:ABC-type transporter activity"/>
    <property type="evidence" value="ECO:0007669"/>
    <property type="project" value="InterPro"/>
</dbReference>
<evidence type="ECO:0000256" key="3">
    <source>
        <dbReference type="ARBA" id="ARBA00022741"/>
    </source>
</evidence>
<dbReference type="InterPro" id="IPR003439">
    <property type="entry name" value="ABC_transporter-like_ATP-bd"/>
</dbReference>
<dbReference type="InterPro" id="IPR015860">
    <property type="entry name" value="ABC_transpr_TagH-like"/>
</dbReference>
<dbReference type="Pfam" id="PF00005">
    <property type="entry name" value="ABC_tran"/>
    <property type="match status" value="1"/>
</dbReference>
<dbReference type="SMART" id="SM00382">
    <property type="entry name" value="AAA"/>
    <property type="match status" value="1"/>
</dbReference>
<evidence type="ECO:0000313" key="6">
    <source>
        <dbReference type="EMBL" id="RKQ69966.1"/>
    </source>
</evidence>
<dbReference type="PANTHER" id="PTHR46743">
    <property type="entry name" value="TEICHOIC ACIDS EXPORT ATP-BINDING PROTEIN TAGH"/>
    <property type="match status" value="1"/>
</dbReference>
<keyword evidence="3" id="KW-0547">Nucleotide-binding</keyword>
<proteinExistence type="inferred from homology"/>
<sequence>MTQTRIAVSHVTKRYFLYRTALERLLHAGFGVKAKPVRAFEALNDVSFSVKAGECVGLVGRNGSGKSTLLYIIANTLAPTSGDVAVNGRLAALLELGSGFNPEFTGRENIFFYAAMLGLKREEIAARFEEIVEFAGIRDFIDQPVKTYSSGMTVRLAFSVTTCIEPEILIVDEALAVGDEAFQRKCIARMADLRSRGTTILFVSHNARSVIELCDRAILLDRGEALVDGKPDEVIVAYRRMLYMEGARYEAYRQELKAHNGDPKPLLLARETENGANGNGDAEPQAVEPGDAYFDEQLKPESMLMHEPAGAVISEPAICLIGSDGTPAARVNMLKRGEEYIVRYRVRFEEEARDVGFSVSMQSMNGVMLGGGSLVLADETIPVVPAGSVIEARHVFSCRLLAGTYFASVGCSAVKEGARQPLHRIADALMFSVLPEKSYNGRGMVDFAFRSGHAVISGGAEQDRKAGE</sequence>
<evidence type="ECO:0000256" key="4">
    <source>
        <dbReference type="ARBA" id="ARBA00022840"/>
    </source>
</evidence>
<organism evidence="6 7">
    <name type="scientific">Oceanibaculum indicum</name>
    <dbReference type="NCBI Taxonomy" id="526216"/>
    <lineage>
        <taxon>Bacteria</taxon>
        <taxon>Pseudomonadati</taxon>
        <taxon>Pseudomonadota</taxon>
        <taxon>Alphaproteobacteria</taxon>
        <taxon>Rhodospirillales</taxon>
        <taxon>Oceanibaculaceae</taxon>
        <taxon>Oceanibaculum</taxon>
    </lineage>
</organism>
<dbReference type="PROSITE" id="PS50893">
    <property type="entry name" value="ABC_TRANSPORTER_2"/>
    <property type="match status" value="1"/>
</dbReference>
<comment type="similarity">
    <text evidence="1">Belongs to the ABC transporter superfamily.</text>
</comment>
<dbReference type="CDD" id="cd03220">
    <property type="entry name" value="ABC_KpsT_Wzt"/>
    <property type="match status" value="1"/>
</dbReference>
<keyword evidence="4 6" id="KW-0067">ATP-binding</keyword>
<evidence type="ECO:0000259" key="5">
    <source>
        <dbReference type="PROSITE" id="PS50893"/>
    </source>
</evidence>
<evidence type="ECO:0000256" key="1">
    <source>
        <dbReference type="ARBA" id="ARBA00005417"/>
    </source>
</evidence>
<dbReference type="InterPro" id="IPR050683">
    <property type="entry name" value="Bact_Polysacc_Export_ATP-bd"/>
</dbReference>
<evidence type="ECO:0000256" key="2">
    <source>
        <dbReference type="ARBA" id="ARBA00022448"/>
    </source>
</evidence>
<dbReference type="PANTHER" id="PTHR46743:SF2">
    <property type="entry name" value="TEICHOIC ACIDS EXPORT ATP-BINDING PROTEIN TAGH"/>
    <property type="match status" value="1"/>
</dbReference>
<dbReference type="Proteomes" id="UP000277424">
    <property type="component" value="Unassembled WGS sequence"/>
</dbReference>
<dbReference type="OrthoDB" id="9778870at2"/>
<dbReference type="EMBL" id="RBIG01000002">
    <property type="protein sequence ID" value="RKQ69966.1"/>
    <property type="molecule type" value="Genomic_DNA"/>
</dbReference>
<dbReference type="Gene3D" id="3.40.50.300">
    <property type="entry name" value="P-loop containing nucleotide triphosphate hydrolases"/>
    <property type="match status" value="1"/>
</dbReference>
<dbReference type="Pfam" id="PF14524">
    <property type="entry name" value="Wzt_C"/>
    <property type="match status" value="1"/>
</dbReference>
<feature type="domain" description="ABC transporter" evidence="5">
    <location>
        <begin position="26"/>
        <end position="247"/>
    </location>
</feature>
<dbReference type="RefSeq" id="WP_121219459.1">
    <property type="nucleotide sequence ID" value="NZ_RBIG01000002.1"/>
</dbReference>
<evidence type="ECO:0000313" key="7">
    <source>
        <dbReference type="Proteomes" id="UP000277424"/>
    </source>
</evidence>
<dbReference type="GO" id="GO:0005524">
    <property type="term" value="F:ATP binding"/>
    <property type="evidence" value="ECO:0007669"/>
    <property type="project" value="UniProtKB-KW"/>
</dbReference>
<accession>A0A420WG73</accession>
<dbReference type="InterPro" id="IPR027417">
    <property type="entry name" value="P-loop_NTPase"/>
</dbReference>
<dbReference type="SUPFAM" id="SSF52540">
    <property type="entry name" value="P-loop containing nucleoside triphosphate hydrolases"/>
    <property type="match status" value="1"/>
</dbReference>
<dbReference type="GO" id="GO:0016887">
    <property type="term" value="F:ATP hydrolysis activity"/>
    <property type="evidence" value="ECO:0007669"/>
    <property type="project" value="InterPro"/>
</dbReference>
<dbReference type="Gene3D" id="2.70.50.60">
    <property type="entry name" value="abc- transporter (atp binding component) like domain"/>
    <property type="match status" value="1"/>
</dbReference>
<name>A0A420WG73_9PROT</name>
<reference evidence="6 7" key="1">
    <citation type="submission" date="2018-10" db="EMBL/GenBank/DDBJ databases">
        <title>Comparative analysis of microorganisms from saline springs in Andes Mountain Range, Colombia.</title>
        <authorList>
            <person name="Rubin E."/>
        </authorList>
    </citation>
    <scope>NUCLEOTIDE SEQUENCE [LARGE SCALE GENOMIC DNA]</scope>
    <source>
        <strain evidence="6 7">USBA 36</strain>
    </source>
</reference>
<dbReference type="AlphaFoldDB" id="A0A420WG73"/>
<dbReference type="InterPro" id="IPR029439">
    <property type="entry name" value="Wzt_C"/>
</dbReference>
<dbReference type="CDD" id="cd10147">
    <property type="entry name" value="Wzt_C-like"/>
    <property type="match status" value="1"/>
</dbReference>
<dbReference type="GO" id="GO:0016020">
    <property type="term" value="C:membrane"/>
    <property type="evidence" value="ECO:0007669"/>
    <property type="project" value="InterPro"/>
</dbReference>
<gene>
    <name evidence="6" type="ORF">BCL74_1900</name>
</gene>
<dbReference type="InterPro" id="IPR003593">
    <property type="entry name" value="AAA+_ATPase"/>
</dbReference>
<keyword evidence="2" id="KW-0813">Transport</keyword>
<comment type="caution">
    <text evidence="6">The sequence shown here is derived from an EMBL/GenBank/DDBJ whole genome shotgun (WGS) entry which is preliminary data.</text>
</comment>
<protein>
    <submittedName>
        <fullName evidence="6">Lipopolysaccharide transport system ATP-binding protein</fullName>
    </submittedName>
</protein>